<comment type="catalytic activity">
    <reaction evidence="26">
        <text>3-hydroxyisovaleryl-CoA = 3-methylbut-2-enoyl-CoA + H2O</text>
        <dbReference type="Rhea" id="RHEA:31079"/>
        <dbReference type="ChEBI" id="CHEBI:15377"/>
        <dbReference type="ChEBI" id="CHEBI:57344"/>
        <dbReference type="ChEBI" id="CHEBI:62555"/>
    </reaction>
    <physiologicalReaction direction="right-to-left" evidence="26">
        <dbReference type="Rhea" id="RHEA:31081"/>
    </physiologicalReaction>
</comment>
<evidence type="ECO:0000256" key="8">
    <source>
        <dbReference type="ARBA" id="ARBA00022990"/>
    </source>
</evidence>
<dbReference type="InterPro" id="IPR018376">
    <property type="entry name" value="Enoyl-CoA_hyd/isom_CS"/>
</dbReference>
<comment type="catalytic activity">
    <reaction evidence="18">
        <text>(3S)-hydroxyhexanoyl-CoA = (2E)-hexenoyl-CoA + H2O</text>
        <dbReference type="Rhea" id="RHEA:30547"/>
        <dbReference type="ChEBI" id="CHEBI:15377"/>
        <dbReference type="ChEBI" id="CHEBI:62075"/>
        <dbReference type="ChEBI" id="CHEBI:62077"/>
    </reaction>
    <physiologicalReaction direction="right-to-left" evidence="18">
        <dbReference type="Rhea" id="RHEA:30549"/>
    </physiologicalReaction>
</comment>
<keyword evidence="7" id="KW-0809">Transit peptide</keyword>
<keyword evidence="10" id="KW-0496">Mitochondrion</keyword>
<protein>
    <recommendedName>
        <fullName evidence="22">Enoyl-CoA hydratase, mitochondrial</fullName>
        <ecNumber evidence="5">4.2.1.17</ecNumber>
        <ecNumber evidence="4">5.3.3.8</ecNumber>
    </recommendedName>
    <alternativeName>
        <fullName evidence="24">Enoyl-CoA hydratase 1</fullName>
    </alternativeName>
    <alternativeName>
        <fullName evidence="23">Short-chain enoyl-CoA hydratase</fullName>
    </alternativeName>
</protein>
<comment type="catalytic activity">
    <reaction evidence="17">
        <text>(3E)-hexenoyl-CoA = (2E)-hexenoyl-CoA</text>
        <dbReference type="Rhea" id="RHEA:45736"/>
        <dbReference type="ChEBI" id="CHEBI:62077"/>
        <dbReference type="ChEBI" id="CHEBI:84790"/>
    </reaction>
    <physiologicalReaction direction="left-to-right" evidence="17">
        <dbReference type="Rhea" id="RHEA:45737"/>
    </physiologicalReaction>
</comment>
<evidence type="ECO:0000256" key="22">
    <source>
        <dbReference type="ARBA" id="ARBA00041110"/>
    </source>
</evidence>
<dbReference type="FunFam" id="3.90.226.10:FF:000213">
    <property type="entry name" value="Enoyl-CoA hydratase, mitochondrial"/>
    <property type="match status" value="1"/>
</dbReference>
<keyword evidence="9" id="KW-0443">Lipid metabolism</keyword>
<dbReference type="PANTHER" id="PTHR11941">
    <property type="entry name" value="ENOYL-COA HYDRATASE-RELATED"/>
    <property type="match status" value="1"/>
</dbReference>
<evidence type="ECO:0000256" key="14">
    <source>
        <dbReference type="ARBA" id="ARBA00035854"/>
    </source>
</evidence>
<comment type="catalytic activity">
    <reaction evidence="19">
        <text>3-hydroxybutanoyl-CoA = (2E)-butenoyl-CoA + H2O</text>
        <dbReference type="Rhea" id="RHEA:45584"/>
        <dbReference type="ChEBI" id="CHEBI:15377"/>
        <dbReference type="ChEBI" id="CHEBI:57332"/>
        <dbReference type="ChEBI" id="CHEBI:78611"/>
    </reaction>
    <physiologicalReaction direction="right-to-left" evidence="19">
        <dbReference type="Rhea" id="RHEA:45586"/>
    </physiologicalReaction>
</comment>
<evidence type="ECO:0000256" key="3">
    <source>
        <dbReference type="ARBA" id="ARBA00005254"/>
    </source>
</evidence>
<evidence type="ECO:0000256" key="4">
    <source>
        <dbReference type="ARBA" id="ARBA00012064"/>
    </source>
</evidence>
<keyword evidence="11" id="KW-0413">Isomerase</keyword>
<evidence type="ECO:0000256" key="15">
    <source>
        <dbReference type="ARBA" id="ARBA00035949"/>
    </source>
</evidence>
<comment type="pathway">
    <text evidence="2">Lipid metabolism.</text>
</comment>
<dbReference type="Proteomes" id="UP000007879">
    <property type="component" value="Unassembled WGS sequence"/>
</dbReference>
<dbReference type="EnsemblMetazoa" id="XM_003386271.3">
    <property type="protein sequence ID" value="XP_003386319.1"/>
    <property type="gene ID" value="LOC100633933"/>
</dbReference>
<keyword evidence="12" id="KW-0456">Lyase</keyword>
<comment type="catalytic activity">
    <reaction evidence="15">
        <text>a (3E)-enoyl-CoA = a 4-saturated (2E)-enoyl-CoA</text>
        <dbReference type="Rhea" id="RHEA:45228"/>
        <dbReference type="ChEBI" id="CHEBI:58521"/>
        <dbReference type="ChEBI" id="CHEBI:85097"/>
        <dbReference type="EC" id="5.3.3.8"/>
    </reaction>
    <physiologicalReaction direction="left-to-right" evidence="15">
        <dbReference type="Rhea" id="RHEA:45229"/>
    </physiologicalReaction>
</comment>
<evidence type="ECO:0000256" key="1">
    <source>
        <dbReference type="ARBA" id="ARBA00004305"/>
    </source>
</evidence>
<proteinExistence type="inferred from homology"/>
<evidence type="ECO:0000256" key="12">
    <source>
        <dbReference type="ARBA" id="ARBA00023239"/>
    </source>
</evidence>
<comment type="catalytic activity">
    <reaction evidence="25">
        <text>2-methylpropenoyl-CoA + H2O = (S)-3-hydroxyisobutanoyl-CoA</text>
        <dbReference type="Rhea" id="RHEA:31175"/>
        <dbReference type="ChEBI" id="CHEBI:15377"/>
        <dbReference type="ChEBI" id="CHEBI:62500"/>
        <dbReference type="ChEBI" id="CHEBI:62611"/>
    </reaction>
    <physiologicalReaction direction="left-to-right" evidence="25">
        <dbReference type="Rhea" id="RHEA:31176"/>
    </physiologicalReaction>
</comment>
<dbReference type="eggNOG" id="KOG1680">
    <property type="taxonomic scope" value="Eukaryota"/>
</dbReference>
<dbReference type="GO" id="GO:0006635">
    <property type="term" value="P:fatty acid beta-oxidation"/>
    <property type="evidence" value="ECO:0007669"/>
    <property type="project" value="TreeGrafter"/>
</dbReference>
<evidence type="ECO:0000256" key="11">
    <source>
        <dbReference type="ARBA" id="ARBA00023235"/>
    </source>
</evidence>
<dbReference type="GO" id="GO:0004165">
    <property type="term" value="F:delta(3)-delta(2)-enoyl-CoA isomerase activity"/>
    <property type="evidence" value="ECO:0007669"/>
    <property type="project" value="UniProtKB-EC"/>
</dbReference>
<dbReference type="FunFam" id="1.10.12.10:FF:000001">
    <property type="entry name" value="Probable enoyl-CoA hydratase, mitochondrial"/>
    <property type="match status" value="1"/>
</dbReference>
<evidence type="ECO:0000256" key="13">
    <source>
        <dbReference type="ARBA" id="ARBA00035760"/>
    </source>
</evidence>
<evidence type="ECO:0000256" key="2">
    <source>
        <dbReference type="ARBA" id="ARBA00005189"/>
    </source>
</evidence>
<evidence type="ECO:0000256" key="7">
    <source>
        <dbReference type="ARBA" id="ARBA00022946"/>
    </source>
</evidence>
<dbReference type="SUPFAM" id="SSF52096">
    <property type="entry name" value="ClpP/crotonase"/>
    <property type="match status" value="1"/>
</dbReference>
<evidence type="ECO:0000256" key="20">
    <source>
        <dbReference type="ARBA" id="ARBA00036765"/>
    </source>
</evidence>
<dbReference type="GO" id="GO:0005759">
    <property type="term" value="C:mitochondrial matrix"/>
    <property type="evidence" value="ECO:0007669"/>
    <property type="project" value="UniProtKB-SubCell"/>
</dbReference>
<evidence type="ECO:0000256" key="10">
    <source>
        <dbReference type="ARBA" id="ARBA00023128"/>
    </source>
</evidence>
<reference evidence="29" key="1">
    <citation type="journal article" date="2010" name="Nature">
        <title>The Amphimedon queenslandica genome and the evolution of animal complexity.</title>
        <authorList>
            <person name="Srivastava M."/>
            <person name="Simakov O."/>
            <person name="Chapman J."/>
            <person name="Fahey B."/>
            <person name="Gauthier M.E."/>
            <person name="Mitros T."/>
            <person name="Richards G.S."/>
            <person name="Conaco C."/>
            <person name="Dacre M."/>
            <person name="Hellsten U."/>
            <person name="Larroux C."/>
            <person name="Putnam N.H."/>
            <person name="Stanke M."/>
            <person name="Adamska M."/>
            <person name="Darling A."/>
            <person name="Degnan S.M."/>
            <person name="Oakley T.H."/>
            <person name="Plachetzki D.C."/>
            <person name="Zhai Y."/>
            <person name="Adamski M."/>
            <person name="Calcino A."/>
            <person name="Cummins S.F."/>
            <person name="Goodstein D.M."/>
            <person name="Harris C."/>
            <person name="Jackson D.J."/>
            <person name="Leys S.P."/>
            <person name="Shu S."/>
            <person name="Woodcroft B.J."/>
            <person name="Vervoort M."/>
            <person name="Kosik K.S."/>
            <person name="Manning G."/>
            <person name="Degnan B.M."/>
            <person name="Rokhsar D.S."/>
        </authorList>
    </citation>
    <scope>NUCLEOTIDE SEQUENCE [LARGE SCALE GENOMIC DNA]</scope>
</reference>
<dbReference type="CDD" id="cd06558">
    <property type="entry name" value="crotonase-like"/>
    <property type="match status" value="1"/>
</dbReference>
<comment type="catalytic activity">
    <reaction evidence="16">
        <text>3-hydroxypropanoyl-CoA = acryloyl-CoA + H2O</text>
        <dbReference type="Rhea" id="RHEA:26518"/>
        <dbReference type="ChEBI" id="CHEBI:15377"/>
        <dbReference type="ChEBI" id="CHEBI:57367"/>
        <dbReference type="ChEBI" id="CHEBI:58528"/>
    </reaction>
    <physiologicalReaction direction="right-to-left" evidence="16">
        <dbReference type="Rhea" id="RHEA:26520"/>
    </physiologicalReaction>
</comment>
<evidence type="ECO:0000256" key="21">
    <source>
        <dbReference type="ARBA" id="ARBA00038629"/>
    </source>
</evidence>
<evidence type="ECO:0000256" key="6">
    <source>
        <dbReference type="ARBA" id="ARBA00022832"/>
    </source>
</evidence>
<dbReference type="EC" id="5.3.3.8" evidence="4"/>
<evidence type="ECO:0000313" key="28">
    <source>
        <dbReference type="EnsemblMetazoa" id="Aqu2.1.32897_001"/>
    </source>
</evidence>
<dbReference type="KEGG" id="aqu:100633933"/>
<keyword evidence="8" id="KW-0007">Acetylation</keyword>
<name>A0A1X7UZX5_AMPQE</name>
<dbReference type="OMA" id="FCDARED"/>
<dbReference type="STRING" id="400682.A0A1X7UZX5"/>
<reference evidence="28" key="2">
    <citation type="submission" date="2017-05" db="UniProtKB">
        <authorList>
            <consortium name="EnsemblMetazoa"/>
        </authorList>
    </citation>
    <scope>IDENTIFICATION</scope>
</reference>
<evidence type="ECO:0000256" key="16">
    <source>
        <dbReference type="ARBA" id="ARBA00036137"/>
    </source>
</evidence>
<comment type="catalytic activity">
    <reaction evidence="20">
        <text>(3S)-3-hydroxybutanoyl-CoA = (2E)-butenoyl-CoA + H2O</text>
        <dbReference type="Rhea" id="RHEA:26558"/>
        <dbReference type="ChEBI" id="CHEBI:15377"/>
        <dbReference type="ChEBI" id="CHEBI:57316"/>
        <dbReference type="ChEBI" id="CHEBI:57332"/>
    </reaction>
    <physiologicalReaction direction="right-to-left" evidence="20">
        <dbReference type="Rhea" id="RHEA:26560"/>
    </physiologicalReaction>
</comment>
<evidence type="ECO:0000256" key="19">
    <source>
        <dbReference type="ARBA" id="ARBA00036643"/>
    </source>
</evidence>
<dbReference type="InterPro" id="IPR014748">
    <property type="entry name" value="Enoyl-CoA_hydra_C"/>
</dbReference>
<dbReference type="InterPro" id="IPR029045">
    <property type="entry name" value="ClpP/crotonase-like_dom_sf"/>
</dbReference>
<comment type="subunit">
    <text evidence="21">Homohexamer; dimer of trimers.</text>
</comment>
<evidence type="ECO:0000256" key="17">
    <source>
        <dbReference type="ARBA" id="ARBA00036353"/>
    </source>
</evidence>
<dbReference type="EnsemblMetazoa" id="Aqu2.1.32897_001">
    <property type="protein sequence ID" value="Aqu2.1.32897_001"/>
    <property type="gene ID" value="Aqu2.1.32897"/>
</dbReference>
<dbReference type="InParanoid" id="A0A1X7UZX5"/>
<dbReference type="InterPro" id="IPR001753">
    <property type="entry name" value="Enoyl-CoA_hydra/iso"/>
</dbReference>
<dbReference type="PROSITE" id="PS00166">
    <property type="entry name" value="ENOYL_COA_HYDRATASE"/>
    <property type="match status" value="1"/>
</dbReference>
<comment type="catalytic activity">
    <reaction evidence="14">
        <text>a (3S)-3-hydroxyacyl-CoA = a (2E)-enoyl-CoA + H2O</text>
        <dbReference type="Rhea" id="RHEA:16105"/>
        <dbReference type="ChEBI" id="CHEBI:15377"/>
        <dbReference type="ChEBI" id="CHEBI:57318"/>
        <dbReference type="ChEBI" id="CHEBI:58856"/>
        <dbReference type="EC" id="4.2.1.17"/>
    </reaction>
    <physiologicalReaction direction="right-to-left" evidence="14">
        <dbReference type="Rhea" id="RHEA:16107"/>
    </physiologicalReaction>
</comment>
<evidence type="ECO:0000256" key="23">
    <source>
        <dbReference type="ARBA" id="ARBA00041421"/>
    </source>
</evidence>
<evidence type="ECO:0000256" key="18">
    <source>
        <dbReference type="ARBA" id="ARBA00036370"/>
    </source>
</evidence>
<dbReference type="GO" id="GO:0004300">
    <property type="term" value="F:enoyl-CoA hydratase activity"/>
    <property type="evidence" value="ECO:0007669"/>
    <property type="project" value="UniProtKB-EC"/>
</dbReference>
<dbReference type="OrthoDB" id="2018133at2759"/>
<sequence length="290" mass="31590">MSLYRVGLSRGMLSSFQRVMRGEGLHTSSAVQYEYIKVDKRGEKKNVGLIQLNRLKALNALCDGLVSEIGEALQEMETDTSIDAIVITGSERAFAAGADIAEMKDKSFQDCYARKFLSHWDIISKCPKPTIAAVNGFALGGGCEVAMMCDIIYAGEKAKFGQPEITLGTIPGAGGTQRLTRAIGKSKAMEMILTGEFMSAQEAEKAGLVSKVFPVEELVGEAIKLGERIGEFSQIAAAMCKEAVNMSDELPLSNGLLYEKKLFHSSFATDDKREGMTAFLEKRKPDFKDN</sequence>
<evidence type="ECO:0000313" key="29">
    <source>
        <dbReference type="Proteomes" id="UP000007879"/>
    </source>
</evidence>
<comment type="catalytic activity">
    <reaction evidence="13">
        <text>(3S)-hydroxydecanoyl-CoA = (2E)-decenoyl-CoA + H2O</text>
        <dbReference type="Rhea" id="RHEA:31191"/>
        <dbReference type="ChEBI" id="CHEBI:15377"/>
        <dbReference type="ChEBI" id="CHEBI:61406"/>
        <dbReference type="ChEBI" id="CHEBI:62616"/>
    </reaction>
    <physiologicalReaction direction="right-to-left" evidence="13">
        <dbReference type="Rhea" id="RHEA:31193"/>
    </physiologicalReaction>
</comment>
<evidence type="ECO:0000256" key="25">
    <source>
        <dbReference type="ARBA" id="ARBA00051535"/>
    </source>
</evidence>
<comment type="similarity">
    <text evidence="3 27">Belongs to the enoyl-CoA hydratase/isomerase family.</text>
</comment>
<evidence type="ECO:0000256" key="26">
    <source>
        <dbReference type="ARBA" id="ARBA00052675"/>
    </source>
</evidence>
<dbReference type="AlphaFoldDB" id="A0A1X7UZX5"/>
<dbReference type="Pfam" id="PF00378">
    <property type="entry name" value="ECH_1"/>
    <property type="match status" value="1"/>
</dbReference>
<evidence type="ECO:0000256" key="9">
    <source>
        <dbReference type="ARBA" id="ARBA00023098"/>
    </source>
</evidence>
<organism evidence="28">
    <name type="scientific">Amphimedon queenslandica</name>
    <name type="common">Sponge</name>
    <dbReference type="NCBI Taxonomy" id="400682"/>
    <lineage>
        <taxon>Eukaryota</taxon>
        <taxon>Metazoa</taxon>
        <taxon>Porifera</taxon>
        <taxon>Demospongiae</taxon>
        <taxon>Heteroscleromorpha</taxon>
        <taxon>Haplosclerida</taxon>
        <taxon>Niphatidae</taxon>
        <taxon>Amphimedon</taxon>
    </lineage>
</organism>
<dbReference type="Gene3D" id="1.10.12.10">
    <property type="entry name" value="Lyase 2-enoyl-coa Hydratase, Chain A, domain 2"/>
    <property type="match status" value="1"/>
</dbReference>
<comment type="subcellular location">
    <subcellularLocation>
        <location evidence="1">Mitochondrion matrix</location>
    </subcellularLocation>
</comment>
<dbReference type="EC" id="4.2.1.17" evidence="5"/>
<evidence type="ECO:0000256" key="27">
    <source>
        <dbReference type="RuleBase" id="RU003707"/>
    </source>
</evidence>
<keyword evidence="29" id="KW-1185">Reference proteome</keyword>
<dbReference type="PANTHER" id="PTHR11941:SF54">
    <property type="entry name" value="ENOYL-COA HYDRATASE, MITOCHONDRIAL"/>
    <property type="match status" value="1"/>
</dbReference>
<evidence type="ECO:0000256" key="24">
    <source>
        <dbReference type="ARBA" id="ARBA00042381"/>
    </source>
</evidence>
<accession>A0A1X7UZX5</accession>
<evidence type="ECO:0000256" key="5">
    <source>
        <dbReference type="ARBA" id="ARBA00012076"/>
    </source>
</evidence>
<gene>
    <name evidence="28" type="primary">100633933</name>
</gene>
<dbReference type="Gene3D" id="3.90.226.10">
    <property type="entry name" value="2-enoyl-CoA Hydratase, Chain A, domain 1"/>
    <property type="match status" value="1"/>
</dbReference>
<keyword evidence="6" id="KW-0276">Fatty acid metabolism</keyword>